<protein>
    <recommendedName>
        <fullName evidence="3">C3H1-type domain-containing protein</fullName>
    </recommendedName>
</protein>
<keyword evidence="1" id="KW-0863">Zinc-finger</keyword>
<feature type="compositionally biased region" description="Acidic residues" evidence="2">
    <location>
        <begin position="457"/>
        <end position="482"/>
    </location>
</feature>
<keyword evidence="1" id="KW-0479">Metal-binding</keyword>
<evidence type="ECO:0000259" key="3">
    <source>
        <dbReference type="PROSITE" id="PS50103"/>
    </source>
</evidence>
<gene>
    <name evidence="4" type="ORF">niasHT_030487</name>
</gene>
<dbReference type="GO" id="GO:0008270">
    <property type="term" value="F:zinc ion binding"/>
    <property type="evidence" value="ECO:0007669"/>
    <property type="project" value="UniProtKB-KW"/>
</dbReference>
<proteinExistence type="predicted"/>
<feature type="compositionally biased region" description="Basic and acidic residues" evidence="2">
    <location>
        <begin position="661"/>
        <end position="687"/>
    </location>
</feature>
<evidence type="ECO:0000256" key="2">
    <source>
        <dbReference type="SAM" id="MobiDB-lite"/>
    </source>
</evidence>
<feature type="region of interest" description="Disordered" evidence="2">
    <location>
        <begin position="859"/>
        <end position="1025"/>
    </location>
</feature>
<evidence type="ECO:0000313" key="5">
    <source>
        <dbReference type="Proteomes" id="UP001620626"/>
    </source>
</evidence>
<feature type="region of interest" description="Disordered" evidence="2">
    <location>
        <begin position="139"/>
        <end position="168"/>
    </location>
</feature>
<feature type="compositionally biased region" description="Basic and acidic residues" evidence="2">
    <location>
        <begin position="498"/>
        <end position="509"/>
    </location>
</feature>
<feature type="compositionally biased region" description="Basic residues" evidence="2">
    <location>
        <begin position="926"/>
        <end position="938"/>
    </location>
</feature>
<feature type="compositionally biased region" description="Acidic residues" evidence="2">
    <location>
        <begin position="328"/>
        <end position="339"/>
    </location>
</feature>
<feature type="region of interest" description="Disordered" evidence="2">
    <location>
        <begin position="212"/>
        <end position="720"/>
    </location>
</feature>
<reference evidence="4 5" key="1">
    <citation type="submission" date="2024-10" db="EMBL/GenBank/DDBJ databases">
        <authorList>
            <person name="Kim D."/>
        </authorList>
    </citation>
    <scope>NUCLEOTIDE SEQUENCE [LARGE SCALE GENOMIC DNA]</scope>
    <source>
        <strain evidence="4">BH-2024</strain>
    </source>
</reference>
<dbReference type="EMBL" id="JBICBT010001050">
    <property type="protein sequence ID" value="KAL3086063.1"/>
    <property type="molecule type" value="Genomic_DNA"/>
</dbReference>
<feature type="zinc finger region" description="C3H1-type" evidence="1">
    <location>
        <begin position="802"/>
        <end position="829"/>
    </location>
</feature>
<feature type="compositionally biased region" description="Polar residues" evidence="2">
    <location>
        <begin position="705"/>
        <end position="714"/>
    </location>
</feature>
<feature type="compositionally biased region" description="Acidic residues" evidence="2">
    <location>
        <begin position="384"/>
        <end position="403"/>
    </location>
</feature>
<name>A0ABD2J6I1_9BILA</name>
<dbReference type="PROSITE" id="PS50103">
    <property type="entry name" value="ZF_C3H1"/>
    <property type="match status" value="1"/>
</dbReference>
<feature type="domain" description="C3H1-type" evidence="3">
    <location>
        <begin position="802"/>
        <end position="829"/>
    </location>
</feature>
<dbReference type="Proteomes" id="UP001620626">
    <property type="component" value="Unassembled WGS sequence"/>
</dbReference>
<feature type="compositionally biased region" description="Basic residues" evidence="2">
    <location>
        <begin position="902"/>
        <end position="911"/>
    </location>
</feature>
<feature type="compositionally biased region" description="Basic and acidic residues" evidence="2">
    <location>
        <begin position="220"/>
        <end position="251"/>
    </location>
</feature>
<evidence type="ECO:0000313" key="4">
    <source>
        <dbReference type="EMBL" id="KAL3086063.1"/>
    </source>
</evidence>
<feature type="compositionally biased region" description="Polar residues" evidence="2">
    <location>
        <begin position="285"/>
        <end position="301"/>
    </location>
</feature>
<feature type="compositionally biased region" description="Basic and acidic residues" evidence="2">
    <location>
        <begin position="275"/>
        <end position="284"/>
    </location>
</feature>
<keyword evidence="5" id="KW-1185">Reference proteome</keyword>
<keyword evidence="1" id="KW-0862">Zinc</keyword>
<feature type="compositionally biased region" description="Basic and acidic residues" evidence="2">
    <location>
        <begin position="342"/>
        <end position="383"/>
    </location>
</feature>
<dbReference type="AlphaFoldDB" id="A0ABD2J6I1"/>
<feature type="compositionally biased region" description="Polar residues" evidence="2">
    <location>
        <begin position="607"/>
        <end position="654"/>
    </location>
</feature>
<feature type="compositionally biased region" description="Polar residues" evidence="2">
    <location>
        <begin position="998"/>
        <end position="1009"/>
    </location>
</feature>
<evidence type="ECO:0000256" key="1">
    <source>
        <dbReference type="PROSITE-ProRule" id="PRU00723"/>
    </source>
</evidence>
<feature type="compositionally biased region" description="Polar residues" evidence="2">
    <location>
        <begin position="866"/>
        <end position="877"/>
    </location>
</feature>
<feature type="compositionally biased region" description="Basic residues" evidence="2">
    <location>
        <begin position="688"/>
        <end position="699"/>
    </location>
</feature>
<organism evidence="4 5">
    <name type="scientific">Heterodera trifolii</name>
    <dbReference type="NCBI Taxonomy" id="157864"/>
    <lineage>
        <taxon>Eukaryota</taxon>
        <taxon>Metazoa</taxon>
        <taxon>Ecdysozoa</taxon>
        <taxon>Nematoda</taxon>
        <taxon>Chromadorea</taxon>
        <taxon>Rhabditida</taxon>
        <taxon>Tylenchina</taxon>
        <taxon>Tylenchomorpha</taxon>
        <taxon>Tylenchoidea</taxon>
        <taxon>Heteroderidae</taxon>
        <taxon>Heteroderinae</taxon>
        <taxon>Heterodera</taxon>
    </lineage>
</organism>
<comment type="caution">
    <text evidence="4">The sequence shown here is derived from an EMBL/GenBank/DDBJ whole genome shotgun (WGS) entry which is preliminary data.</text>
</comment>
<sequence>MEVYVRNPEEWTAFDVQVESQPNLISGEFFHAEEMRRECYPKGEKWFIYTVDDAFQRVQQAGGNSTAKIIEEERIAKLKEKRCSIEACPSGISVHENELEPLEEEENDVAIDKELPMQIPLEFDDNEQMQPSADYLEGNEDEQMAGPSNGEGEENNQINISTNSDKKRQLMSEISSILRVPPMTADKCAEVLDRSGTNQSSRELIAEMLGFLQSPIPSYEKSETEHIREEEEERATERKEAREDTLTDKNDFLNQSSEPEDSEDSNLVEPAGQVVKERQKETHNQHQPTSESLFMNGLNITQRRDSGTDELQMEEEEQREKEQKGREEEEEETDDDEIIVIEQRRSTGEEKTKSGREEPFEESKEMDGEKEEKQIEEKDKEVQMEEEEKEAEQIGEEMEEEEKETAQIGEEVEEEEKETAQIGEEMEEEEKETAQIGEEVEEGQIEEEEREVQSEGGENEEGQIVEDEDDEEEEEEEEEVVEDVIPADFLDLEDDESDKPLSDDSESRQNRQPISLQFPVPTAVVPTFSGTAPPSPPAEPRPNIDKECRNSTPSKLAKSLQSDANIQTHCPKPSGTSKTQISMPSQSASNQPVRPAAPELRPFLQKLRQQTPSQVMTPPASRKSSITSQNTPSTSSRKPSDSAINQLNVSGATRKQQKSCDVTEKTQKVGNKSGRERDCWWLNTKDKKREKKKRRKEKERKRQESVANALTSQNVSSSSLSVPPLSSTFCPSVSLPCQSAHSFPTEFCSVPKLPPCPPHPIPPPPSKMPDDVPPKPSEVYQIGTRFYFENSIHPITDVRLHPYVMDCKHLFTHGFCSYKTNCKFSHGAKQRTNGWVHAEHRAAMLERANRILAQPEVNQRLPLELSHSTSKSPTTKDNCVKPPAEGSCPKNSRSPSTERSHRGNSHSRHNSGSKSPMARSRLGNSRSRRRNSRSRHNLSSKSPTARSRPKTARSRSTARSRRSNSRSRLSNYRSRHNSGSKSPTARSRRSSSRHGSPAQYSRHNSSNEQHGAPMAYSVRSRSLIR</sequence>
<accession>A0ABD2J6I1</accession>
<feature type="compositionally biased region" description="Polar residues" evidence="2">
    <location>
        <begin position="550"/>
        <end position="592"/>
    </location>
</feature>
<feature type="compositionally biased region" description="Basic and acidic residues" evidence="2">
    <location>
        <begin position="318"/>
        <end position="327"/>
    </location>
</feature>
<feature type="compositionally biased region" description="Basic residues" evidence="2">
    <location>
        <begin position="947"/>
        <end position="965"/>
    </location>
</feature>
<dbReference type="InterPro" id="IPR000571">
    <property type="entry name" value="Znf_CCCH"/>
</dbReference>
<feature type="compositionally biased region" description="Acidic residues" evidence="2">
    <location>
        <begin position="438"/>
        <end position="450"/>
    </location>
</feature>